<dbReference type="Proteomes" id="UP000784294">
    <property type="component" value="Unassembled WGS sequence"/>
</dbReference>
<dbReference type="InterPro" id="IPR036412">
    <property type="entry name" value="HAD-like_sf"/>
</dbReference>
<evidence type="ECO:0000313" key="3">
    <source>
        <dbReference type="EMBL" id="VEL30311.1"/>
    </source>
</evidence>
<dbReference type="PROSITE" id="PS50969">
    <property type="entry name" value="FCP1"/>
    <property type="match status" value="1"/>
</dbReference>
<dbReference type="AlphaFoldDB" id="A0A448X7T5"/>
<feature type="non-terminal residue" evidence="3">
    <location>
        <position position="99"/>
    </location>
</feature>
<keyword evidence="1" id="KW-0653">Protein transport</keyword>
<sequence length="99" mass="11931">VCTFFIRDYIYYTVFQILKKYCTSFFIYIKYADPVCDQIDPYGQLRHRLFRDACVYHQNNFIKDLSRLGRNIDQICIVDNSPVSFFFQSKNAPHLCYPF</sequence>
<protein>
    <recommendedName>
        <fullName evidence="1">Mitochondrial import inner membrane translocase subunit TIM50</fullName>
    </recommendedName>
</protein>
<organism evidence="3 4">
    <name type="scientific">Protopolystoma xenopodis</name>
    <dbReference type="NCBI Taxonomy" id="117903"/>
    <lineage>
        <taxon>Eukaryota</taxon>
        <taxon>Metazoa</taxon>
        <taxon>Spiralia</taxon>
        <taxon>Lophotrochozoa</taxon>
        <taxon>Platyhelminthes</taxon>
        <taxon>Monogenea</taxon>
        <taxon>Polyopisthocotylea</taxon>
        <taxon>Polystomatidea</taxon>
        <taxon>Polystomatidae</taxon>
        <taxon>Protopolystoma</taxon>
    </lineage>
</organism>
<dbReference type="SUPFAM" id="SSF56784">
    <property type="entry name" value="HAD-like"/>
    <property type="match status" value="1"/>
</dbReference>
<evidence type="ECO:0000313" key="4">
    <source>
        <dbReference type="Proteomes" id="UP000784294"/>
    </source>
</evidence>
<dbReference type="EMBL" id="CAAALY010111213">
    <property type="protein sequence ID" value="VEL30311.1"/>
    <property type="molecule type" value="Genomic_DNA"/>
</dbReference>
<comment type="subcellular location">
    <subcellularLocation>
        <location evidence="1">Mitochondrion inner membrane</location>
        <topology evidence="1">Single-pass membrane protein</topology>
    </subcellularLocation>
</comment>
<keyword evidence="1" id="KW-0813">Transport</keyword>
<comment type="similarity">
    <text evidence="1">Belongs to the TIM50 family.</text>
</comment>
<proteinExistence type="inferred from homology"/>
<reference evidence="3" key="1">
    <citation type="submission" date="2018-11" db="EMBL/GenBank/DDBJ databases">
        <authorList>
            <consortium name="Pathogen Informatics"/>
        </authorList>
    </citation>
    <scope>NUCLEOTIDE SEQUENCE</scope>
</reference>
<keyword evidence="4" id="KW-1185">Reference proteome</keyword>
<dbReference type="InterPro" id="IPR004274">
    <property type="entry name" value="FCP1_dom"/>
</dbReference>
<dbReference type="Gene3D" id="3.40.50.1000">
    <property type="entry name" value="HAD superfamily/HAD-like"/>
    <property type="match status" value="1"/>
</dbReference>
<keyword evidence="1" id="KW-0811">Translocation</keyword>
<comment type="subunit">
    <text evidence="1">Component of the TIM23 complex.</text>
</comment>
<dbReference type="SMART" id="SM00577">
    <property type="entry name" value="CPDc"/>
    <property type="match status" value="1"/>
</dbReference>
<gene>
    <name evidence="3" type="ORF">PXEA_LOCUS23751</name>
</gene>
<dbReference type="Pfam" id="PF03031">
    <property type="entry name" value="NIF"/>
    <property type="match status" value="1"/>
</dbReference>
<dbReference type="GO" id="GO:0015031">
    <property type="term" value="P:protein transport"/>
    <property type="evidence" value="ECO:0007669"/>
    <property type="project" value="UniProtKB-KW"/>
</dbReference>
<dbReference type="InterPro" id="IPR023214">
    <property type="entry name" value="HAD_sf"/>
</dbReference>
<dbReference type="PANTHER" id="PTHR12210">
    <property type="entry name" value="DULLARD PROTEIN PHOSPHATASE"/>
    <property type="match status" value="1"/>
</dbReference>
<name>A0A448X7T5_9PLAT</name>
<keyword evidence="1" id="KW-0809">Transit peptide</keyword>
<comment type="caution">
    <text evidence="3">The sequence shown here is derived from an EMBL/GenBank/DDBJ whole genome shotgun (WGS) entry which is preliminary data.</text>
</comment>
<accession>A0A448X7T5</accession>
<feature type="domain" description="FCP1 homology" evidence="2">
    <location>
        <begin position="1"/>
        <end position="99"/>
    </location>
</feature>
<dbReference type="GO" id="GO:0005744">
    <property type="term" value="C:TIM23 mitochondrial import inner membrane translocase complex"/>
    <property type="evidence" value="ECO:0007669"/>
    <property type="project" value="UniProtKB-UniRule"/>
</dbReference>
<dbReference type="OrthoDB" id="277011at2759"/>
<evidence type="ECO:0000259" key="2">
    <source>
        <dbReference type="PROSITE" id="PS50969"/>
    </source>
</evidence>
<dbReference type="InterPro" id="IPR050365">
    <property type="entry name" value="TIM50"/>
</dbReference>
<evidence type="ECO:0000256" key="1">
    <source>
        <dbReference type="RuleBase" id="RU365079"/>
    </source>
</evidence>
<comment type="function">
    <text evidence="1">Essential component of the TIM23 complex, a complex that mediates the translocation of transit peptide-containing proteins across the mitochondrial inner membrane.</text>
</comment>
<keyword evidence="1" id="KW-0496">Mitochondrion</keyword>